<keyword evidence="1" id="KW-1133">Transmembrane helix</keyword>
<dbReference type="EMBL" id="MU128982">
    <property type="protein sequence ID" value="KAF9512784.1"/>
    <property type="molecule type" value="Genomic_DNA"/>
</dbReference>
<sequence>MHHHWLTYHWMTLAIKNLVGCFSYNFMQGHRLIHQCMVFTMQDYVSPDTSQFDVSVPADTSLGGIDKIESKCMSPTIHGCMWG</sequence>
<comment type="caution">
    <text evidence="2">The sequence shown here is derived from an EMBL/GenBank/DDBJ whole genome shotgun (WGS) entry which is preliminary data.</text>
</comment>
<gene>
    <name evidence="2" type="ORF">BS47DRAFT_1035465</name>
</gene>
<protein>
    <submittedName>
        <fullName evidence="2">Uncharacterized protein</fullName>
    </submittedName>
</protein>
<organism evidence="2 3">
    <name type="scientific">Hydnum rufescens UP504</name>
    <dbReference type="NCBI Taxonomy" id="1448309"/>
    <lineage>
        <taxon>Eukaryota</taxon>
        <taxon>Fungi</taxon>
        <taxon>Dikarya</taxon>
        <taxon>Basidiomycota</taxon>
        <taxon>Agaricomycotina</taxon>
        <taxon>Agaricomycetes</taxon>
        <taxon>Cantharellales</taxon>
        <taxon>Hydnaceae</taxon>
        <taxon>Hydnum</taxon>
    </lineage>
</organism>
<reference evidence="2" key="1">
    <citation type="journal article" date="2020" name="Nat. Commun.">
        <title>Large-scale genome sequencing of mycorrhizal fungi provides insights into the early evolution of symbiotic traits.</title>
        <authorList>
            <person name="Miyauchi S."/>
            <person name="Kiss E."/>
            <person name="Kuo A."/>
            <person name="Drula E."/>
            <person name="Kohler A."/>
            <person name="Sanchez-Garcia M."/>
            <person name="Morin E."/>
            <person name="Andreopoulos B."/>
            <person name="Barry K.W."/>
            <person name="Bonito G."/>
            <person name="Buee M."/>
            <person name="Carver A."/>
            <person name="Chen C."/>
            <person name="Cichocki N."/>
            <person name="Clum A."/>
            <person name="Culley D."/>
            <person name="Crous P.W."/>
            <person name="Fauchery L."/>
            <person name="Girlanda M."/>
            <person name="Hayes R.D."/>
            <person name="Keri Z."/>
            <person name="LaButti K."/>
            <person name="Lipzen A."/>
            <person name="Lombard V."/>
            <person name="Magnuson J."/>
            <person name="Maillard F."/>
            <person name="Murat C."/>
            <person name="Nolan M."/>
            <person name="Ohm R.A."/>
            <person name="Pangilinan J."/>
            <person name="Pereira M.F."/>
            <person name="Perotto S."/>
            <person name="Peter M."/>
            <person name="Pfister S."/>
            <person name="Riley R."/>
            <person name="Sitrit Y."/>
            <person name="Stielow J.B."/>
            <person name="Szollosi G."/>
            <person name="Zifcakova L."/>
            <person name="Stursova M."/>
            <person name="Spatafora J.W."/>
            <person name="Tedersoo L."/>
            <person name="Vaario L.M."/>
            <person name="Yamada A."/>
            <person name="Yan M."/>
            <person name="Wang P."/>
            <person name="Xu J."/>
            <person name="Bruns T."/>
            <person name="Baldrian P."/>
            <person name="Vilgalys R."/>
            <person name="Dunand C."/>
            <person name="Henrissat B."/>
            <person name="Grigoriev I.V."/>
            <person name="Hibbett D."/>
            <person name="Nagy L.G."/>
            <person name="Martin F.M."/>
        </authorList>
    </citation>
    <scope>NUCLEOTIDE SEQUENCE</scope>
    <source>
        <strain evidence="2">UP504</strain>
    </source>
</reference>
<dbReference type="AlphaFoldDB" id="A0A9P6DVL0"/>
<proteinExistence type="predicted"/>
<evidence type="ECO:0000256" key="1">
    <source>
        <dbReference type="SAM" id="Phobius"/>
    </source>
</evidence>
<dbReference type="Proteomes" id="UP000886523">
    <property type="component" value="Unassembled WGS sequence"/>
</dbReference>
<evidence type="ECO:0000313" key="3">
    <source>
        <dbReference type="Proteomes" id="UP000886523"/>
    </source>
</evidence>
<evidence type="ECO:0000313" key="2">
    <source>
        <dbReference type="EMBL" id="KAF9512784.1"/>
    </source>
</evidence>
<keyword evidence="1" id="KW-0472">Membrane</keyword>
<keyword evidence="3" id="KW-1185">Reference proteome</keyword>
<accession>A0A9P6DVL0</accession>
<feature type="transmembrane region" description="Helical" evidence="1">
    <location>
        <begin position="6"/>
        <end position="27"/>
    </location>
</feature>
<name>A0A9P6DVL0_9AGAM</name>
<keyword evidence="1" id="KW-0812">Transmembrane</keyword>